<keyword evidence="4 5" id="KW-0378">Hydrolase</keyword>
<evidence type="ECO:0000259" key="6">
    <source>
        <dbReference type="SMART" id="SM00732"/>
    </source>
</evidence>
<comment type="function">
    <text evidence="5">Could be a nuclease involved in processing of the 5'-end of pre-16S rRNA.</text>
</comment>
<evidence type="ECO:0000256" key="2">
    <source>
        <dbReference type="ARBA" id="ARBA00022517"/>
    </source>
</evidence>
<name>A0A0F4KU17_9BIFI</name>
<keyword evidence="2 5" id="KW-0690">Ribosome biogenesis</keyword>
<dbReference type="Gene3D" id="3.30.420.140">
    <property type="entry name" value="YqgF/RNase H-like domain"/>
    <property type="match status" value="1"/>
</dbReference>
<organism evidence="7 8">
    <name type="scientific">Bifidobacterium asteroides</name>
    <dbReference type="NCBI Taxonomy" id="1684"/>
    <lineage>
        <taxon>Bacteria</taxon>
        <taxon>Bacillati</taxon>
        <taxon>Actinomycetota</taxon>
        <taxon>Actinomycetes</taxon>
        <taxon>Bifidobacteriales</taxon>
        <taxon>Bifidobacteriaceae</taxon>
        <taxon>Bifidobacterium</taxon>
    </lineage>
</organism>
<feature type="domain" description="YqgF/RNase H-like" evidence="6">
    <location>
        <begin position="6"/>
        <end position="120"/>
    </location>
</feature>
<evidence type="ECO:0000256" key="1">
    <source>
        <dbReference type="ARBA" id="ARBA00022490"/>
    </source>
</evidence>
<reference evidence="7 8" key="1">
    <citation type="submission" date="2014-12" db="EMBL/GenBank/DDBJ databases">
        <title>Comparative genomics of the lactic acid bacteria isolated from the honey bee gut.</title>
        <authorList>
            <person name="Ellegaard K.M."/>
            <person name="Tamarit D."/>
            <person name="Javelind E."/>
            <person name="Olofsson T."/>
            <person name="Andersson S.G."/>
            <person name="Vasquez A."/>
        </authorList>
    </citation>
    <scope>NUCLEOTIDE SEQUENCE [LARGE SCALE GENOMIC DNA]</scope>
    <source>
        <strain evidence="7 8">Bin2</strain>
    </source>
</reference>
<dbReference type="InterPro" id="IPR006641">
    <property type="entry name" value="YqgF/RNaseH-like_dom"/>
</dbReference>
<dbReference type="PATRIC" id="fig|1684.4.peg.905"/>
<dbReference type="GO" id="GO:0016788">
    <property type="term" value="F:hydrolase activity, acting on ester bonds"/>
    <property type="evidence" value="ECO:0007669"/>
    <property type="project" value="UniProtKB-UniRule"/>
</dbReference>
<dbReference type="EMBL" id="JWME01000011">
    <property type="protein sequence ID" value="KJY49543.1"/>
    <property type="molecule type" value="Genomic_DNA"/>
</dbReference>
<evidence type="ECO:0000256" key="3">
    <source>
        <dbReference type="ARBA" id="ARBA00022722"/>
    </source>
</evidence>
<dbReference type="PANTHER" id="PTHR33317">
    <property type="entry name" value="POLYNUCLEOTIDYL TRANSFERASE, RIBONUCLEASE H-LIKE SUPERFAMILY PROTEIN"/>
    <property type="match status" value="1"/>
</dbReference>
<proteinExistence type="inferred from homology"/>
<dbReference type="PANTHER" id="PTHR33317:SF4">
    <property type="entry name" value="POLYNUCLEOTIDYL TRANSFERASE, RIBONUCLEASE H-LIKE SUPERFAMILY PROTEIN"/>
    <property type="match status" value="1"/>
</dbReference>
<dbReference type="NCBIfam" id="TIGR00250">
    <property type="entry name" value="RNAse_H_YqgF"/>
    <property type="match status" value="1"/>
</dbReference>
<evidence type="ECO:0000313" key="7">
    <source>
        <dbReference type="EMBL" id="KJY49543.1"/>
    </source>
</evidence>
<gene>
    <name evidence="7" type="ORF">JF69_08430</name>
</gene>
<dbReference type="GO" id="GO:0000967">
    <property type="term" value="P:rRNA 5'-end processing"/>
    <property type="evidence" value="ECO:0007669"/>
    <property type="project" value="UniProtKB-UniRule"/>
</dbReference>
<keyword evidence="3 5" id="KW-0540">Nuclease</keyword>
<dbReference type="InterPro" id="IPR005227">
    <property type="entry name" value="YqgF"/>
</dbReference>
<dbReference type="Pfam" id="PF03652">
    <property type="entry name" value="RuvX"/>
    <property type="match status" value="1"/>
</dbReference>
<dbReference type="GO" id="GO:0004518">
    <property type="term" value="F:nuclease activity"/>
    <property type="evidence" value="ECO:0007669"/>
    <property type="project" value="UniProtKB-KW"/>
</dbReference>
<dbReference type="SMART" id="SM00732">
    <property type="entry name" value="YqgFc"/>
    <property type="match status" value="1"/>
</dbReference>
<dbReference type="GO" id="GO:0005737">
    <property type="term" value="C:cytoplasm"/>
    <property type="evidence" value="ECO:0007669"/>
    <property type="project" value="UniProtKB-SubCell"/>
</dbReference>
<comment type="caution">
    <text evidence="7">The sequence shown here is derived from an EMBL/GenBank/DDBJ whole genome shotgun (WGS) entry which is preliminary data.</text>
</comment>
<evidence type="ECO:0000313" key="8">
    <source>
        <dbReference type="Proteomes" id="UP000033648"/>
    </source>
</evidence>
<comment type="subcellular location">
    <subcellularLocation>
        <location evidence="5">Cytoplasm</location>
    </subcellularLocation>
</comment>
<dbReference type="InterPro" id="IPR037027">
    <property type="entry name" value="YqgF/RNaseH-like_dom_sf"/>
</dbReference>
<dbReference type="OrthoDB" id="9790539at2"/>
<dbReference type="InterPro" id="IPR012337">
    <property type="entry name" value="RNaseH-like_sf"/>
</dbReference>
<dbReference type="CDD" id="cd16964">
    <property type="entry name" value="YqgF"/>
    <property type="match status" value="1"/>
</dbReference>
<accession>A0A0F4KU17</accession>
<dbReference type="HAMAP" id="MF_00651">
    <property type="entry name" value="Nuclease_YqgF"/>
    <property type="match status" value="1"/>
</dbReference>
<protein>
    <recommendedName>
        <fullName evidence="5">Putative pre-16S rRNA nuclease</fullName>
        <ecNumber evidence="5">3.1.-.-</ecNumber>
    </recommendedName>
</protein>
<dbReference type="AlphaFoldDB" id="A0A0F4KU17"/>
<comment type="similarity">
    <text evidence="5">Belongs to the YqgF HJR family.</text>
</comment>
<keyword evidence="1 5" id="KW-0963">Cytoplasm</keyword>
<evidence type="ECO:0000256" key="4">
    <source>
        <dbReference type="ARBA" id="ARBA00022801"/>
    </source>
</evidence>
<dbReference type="EC" id="3.1.-.-" evidence="5"/>
<dbReference type="SUPFAM" id="SSF53098">
    <property type="entry name" value="Ribonuclease H-like"/>
    <property type="match status" value="1"/>
</dbReference>
<sequence>MRSHTAVWLGVDLGEARVGLALSDPELTLAFPAGNIRVQGDYFQALDQVEDLILDKSVSRVVVGYPLLLSGQAGRSAKKASRWVRALTGRLQEAARDADIVPEQLPSVVLRDERLTTVSAHRQLYDARVDGRRHRPVVDQQSAVVLLQSALDNQRADKEW</sequence>
<evidence type="ECO:0000256" key="5">
    <source>
        <dbReference type="HAMAP-Rule" id="MF_00651"/>
    </source>
</evidence>
<dbReference type="Proteomes" id="UP000033648">
    <property type="component" value="Unassembled WGS sequence"/>
</dbReference>